<dbReference type="AlphaFoldDB" id="A4JSK4"/>
<name>A4JSK4_BURVG</name>
<accession>A4JSK4</accession>
<dbReference type="KEGG" id="bvi:Bcep1808_6359"/>
<organism evidence="1 2">
    <name type="scientific">Burkholderia vietnamiensis (strain G4 / LMG 22486)</name>
    <name type="common">Burkholderia cepacia (strain R1808)</name>
    <dbReference type="NCBI Taxonomy" id="269482"/>
    <lineage>
        <taxon>Bacteria</taxon>
        <taxon>Pseudomonadati</taxon>
        <taxon>Pseudomonadota</taxon>
        <taxon>Betaproteobacteria</taxon>
        <taxon>Burkholderiales</taxon>
        <taxon>Burkholderiaceae</taxon>
        <taxon>Burkholderia</taxon>
        <taxon>Burkholderia cepacia complex</taxon>
    </lineage>
</organism>
<dbReference type="Proteomes" id="UP000002287">
    <property type="component" value="Chromosome 3"/>
</dbReference>
<dbReference type="EMBL" id="CP000616">
    <property type="protein sequence ID" value="ABO59257.1"/>
    <property type="molecule type" value="Genomic_DNA"/>
</dbReference>
<evidence type="ECO:0000313" key="1">
    <source>
        <dbReference type="EMBL" id="ABO59257.1"/>
    </source>
</evidence>
<reference evidence="2" key="1">
    <citation type="submission" date="2007-03" db="EMBL/GenBank/DDBJ databases">
        <title>Complete sequence of chromosome 3 of Burkholderia vietnamiensis G4.</title>
        <authorList>
            <consortium name="US DOE Joint Genome Institute"/>
            <person name="Copeland A."/>
            <person name="Lucas S."/>
            <person name="Lapidus A."/>
            <person name="Barry K."/>
            <person name="Detter J.C."/>
            <person name="Glavina del Rio T."/>
            <person name="Hammon N."/>
            <person name="Israni S."/>
            <person name="Dalin E."/>
            <person name="Tice H."/>
            <person name="Pitluck S."/>
            <person name="Chain P."/>
            <person name="Malfatti S."/>
            <person name="Shin M."/>
            <person name="Vergez L."/>
            <person name="Schmutz J."/>
            <person name="Larimer F."/>
            <person name="Land M."/>
            <person name="Hauser L."/>
            <person name="Kyrpides N."/>
            <person name="Tiedje J."/>
            <person name="Richardson P."/>
        </authorList>
    </citation>
    <scope>NUCLEOTIDE SEQUENCE [LARGE SCALE GENOMIC DNA]</scope>
    <source>
        <strain evidence="2">G4 / LMG 22486</strain>
    </source>
</reference>
<proteinExistence type="predicted"/>
<dbReference type="HOGENOM" id="CLU_2583054_0_0_4"/>
<gene>
    <name evidence="1" type="ordered locus">Bcep1808_6359</name>
</gene>
<evidence type="ECO:0000313" key="2">
    <source>
        <dbReference type="Proteomes" id="UP000002287"/>
    </source>
</evidence>
<protein>
    <submittedName>
        <fullName evidence="1">Uncharacterized protein</fullName>
    </submittedName>
</protein>
<sequence length="80" mass="8851">MAGTAHVAATARERCDHSRSRCAMGVDGGQCTDPHAARVFERAGTRVPMRYNVKASDFFVSHHVMQLRKVFSAALGLEYR</sequence>